<dbReference type="Pfam" id="PF00149">
    <property type="entry name" value="Metallophos"/>
    <property type="match status" value="1"/>
</dbReference>
<keyword evidence="7" id="KW-1185">Reference proteome</keyword>
<dbReference type="Pfam" id="PF00395">
    <property type="entry name" value="SLH"/>
    <property type="match status" value="3"/>
</dbReference>
<dbReference type="GO" id="GO:0046872">
    <property type="term" value="F:metal ion binding"/>
    <property type="evidence" value="ECO:0007669"/>
    <property type="project" value="InterPro"/>
</dbReference>
<name>A0A6H2H336_9BACL</name>
<feature type="compositionally biased region" description="Low complexity" evidence="2">
    <location>
        <begin position="1713"/>
        <end position="1728"/>
    </location>
</feature>
<dbReference type="KEGG" id="palr:HGI30_00390"/>
<dbReference type="InterPro" id="IPR001322">
    <property type="entry name" value="Lamin_tail_dom"/>
</dbReference>
<feature type="domain" description="LTD" evidence="5">
    <location>
        <begin position="62"/>
        <end position="192"/>
    </location>
</feature>
<dbReference type="InterPro" id="IPR005135">
    <property type="entry name" value="Endo/exonuclease/phosphatase"/>
</dbReference>
<dbReference type="InterPro" id="IPR006146">
    <property type="entry name" value="5'-Nucleotdase_CS"/>
</dbReference>
<dbReference type="Proteomes" id="UP000502136">
    <property type="component" value="Chromosome"/>
</dbReference>
<dbReference type="SUPFAM" id="SSF56300">
    <property type="entry name" value="Metallo-dependent phosphatases"/>
    <property type="match status" value="1"/>
</dbReference>
<feature type="compositionally biased region" description="Pro residues" evidence="2">
    <location>
        <begin position="1691"/>
        <end position="1712"/>
    </location>
</feature>
<evidence type="ECO:0000313" key="7">
    <source>
        <dbReference type="Proteomes" id="UP000502136"/>
    </source>
</evidence>
<dbReference type="CDD" id="cd04486">
    <property type="entry name" value="YhcR_OBF_like"/>
    <property type="match status" value="1"/>
</dbReference>
<keyword evidence="3" id="KW-0812">Transmembrane</keyword>
<dbReference type="GO" id="GO:0016788">
    <property type="term" value="F:hydrolase activity, acting on ester bonds"/>
    <property type="evidence" value="ECO:0007669"/>
    <property type="project" value="InterPro"/>
</dbReference>
<dbReference type="InterPro" id="IPR004843">
    <property type="entry name" value="Calcineurin-like_PHP"/>
</dbReference>
<dbReference type="EMBL" id="CP051428">
    <property type="protein sequence ID" value="QJC54113.1"/>
    <property type="molecule type" value="Genomic_DNA"/>
</dbReference>
<dbReference type="Gene3D" id="3.60.21.10">
    <property type="match status" value="1"/>
</dbReference>
<dbReference type="SUPFAM" id="SSF74853">
    <property type="entry name" value="Lamin A/C globular tail domain"/>
    <property type="match status" value="1"/>
</dbReference>
<evidence type="ECO:0000313" key="6">
    <source>
        <dbReference type="EMBL" id="QJC54113.1"/>
    </source>
</evidence>
<organism evidence="6 7">
    <name type="scientific">Paenibacillus albicereus</name>
    <dbReference type="NCBI Taxonomy" id="2726185"/>
    <lineage>
        <taxon>Bacteria</taxon>
        <taxon>Bacillati</taxon>
        <taxon>Bacillota</taxon>
        <taxon>Bacilli</taxon>
        <taxon>Bacillales</taxon>
        <taxon>Paenibacillaceae</taxon>
        <taxon>Paenibacillus</taxon>
    </lineage>
</organism>
<evidence type="ECO:0000259" key="5">
    <source>
        <dbReference type="PROSITE" id="PS51841"/>
    </source>
</evidence>
<dbReference type="InterPro" id="IPR059177">
    <property type="entry name" value="GH29D-like_dom"/>
</dbReference>
<dbReference type="InterPro" id="IPR036415">
    <property type="entry name" value="Lamin_tail_dom_sf"/>
</dbReference>
<gene>
    <name evidence="6" type="ORF">HGI30_00390</name>
</gene>
<dbReference type="Pfam" id="PF02872">
    <property type="entry name" value="5_nucleotid_C"/>
    <property type="match status" value="1"/>
</dbReference>
<dbReference type="PRINTS" id="PR01607">
    <property type="entry name" value="APYRASEFAMLY"/>
</dbReference>
<dbReference type="InterPro" id="IPR036691">
    <property type="entry name" value="Endo/exonu/phosph_ase_sf"/>
</dbReference>
<dbReference type="PROSITE" id="PS51841">
    <property type="entry name" value="LTD"/>
    <property type="match status" value="1"/>
</dbReference>
<dbReference type="InterPro" id="IPR001119">
    <property type="entry name" value="SLH_dom"/>
</dbReference>
<dbReference type="PANTHER" id="PTHR42834">
    <property type="entry name" value="ENDONUCLEASE/EXONUCLEASE/PHOSPHATASE FAMILY PROTEIN (AFU_ORTHOLOGUE AFUA_3G09210)"/>
    <property type="match status" value="1"/>
</dbReference>
<dbReference type="SUPFAM" id="SSF55816">
    <property type="entry name" value="5'-nucleotidase (syn. UDP-sugar hydrolase), C-terminal domain"/>
    <property type="match status" value="1"/>
</dbReference>
<feature type="domain" description="SLH" evidence="4">
    <location>
        <begin position="2056"/>
        <end position="2115"/>
    </location>
</feature>
<accession>A0A6H2H336</accession>
<evidence type="ECO:0000256" key="1">
    <source>
        <dbReference type="ARBA" id="ARBA00022729"/>
    </source>
</evidence>
<reference evidence="6 7" key="1">
    <citation type="submission" date="2020-04" db="EMBL/GenBank/DDBJ databases">
        <title>Novel Paenibacillus strain UniB2 isolated from commercial digestive syrup.</title>
        <authorList>
            <person name="Thorat V."/>
            <person name="Kirdat K."/>
            <person name="Tiwarekar B."/>
            <person name="Yadav A."/>
        </authorList>
    </citation>
    <scope>NUCLEOTIDE SEQUENCE [LARGE SCALE GENOMIC DNA]</scope>
    <source>
        <strain evidence="6 7">UniB2</strain>
    </source>
</reference>
<feature type="domain" description="SLH" evidence="4">
    <location>
        <begin position="1930"/>
        <end position="1988"/>
    </location>
</feature>
<dbReference type="Gene3D" id="3.90.780.10">
    <property type="entry name" value="5'-Nucleotidase, C-terminal domain"/>
    <property type="match status" value="1"/>
</dbReference>
<dbReference type="InterPro" id="IPR036907">
    <property type="entry name" value="5'-Nucleotdase_C_sf"/>
</dbReference>
<feature type="domain" description="SLH" evidence="4">
    <location>
        <begin position="1989"/>
        <end position="2052"/>
    </location>
</feature>
<dbReference type="Pfam" id="PF00932">
    <property type="entry name" value="LTD"/>
    <property type="match status" value="1"/>
</dbReference>
<dbReference type="InterPro" id="IPR029052">
    <property type="entry name" value="Metallo-depent_PP-like"/>
</dbReference>
<evidence type="ECO:0000256" key="2">
    <source>
        <dbReference type="SAM" id="MobiDB-lite"/>
    </source>
</evidence>
<dbReference type="InterPro" id="IPR006179">
    <property type="entry name" value="5_nucleotidase/apyrase"/>
</dbReference>
<evidence type="ECO:0000259" key="4">
    <source>
        <dbReference type="PROSITE" id="PS51272"/>
    </source>
</evidence>
<keyword evidence="1" id="KW-0732">Signal</keyword>
<protein>
    <submittedName>
        <fullName evidence="6">Multifunctional nuclease/2',3'-cyclic-nucleotide 2'-phosphodiesterase/5'-nucleotidase/3'-nucleotidase</fullName>
    </submittedName>
</protein>
<feature type="transmembrane region" description="Helical" evidence="3">
    <location>
        <begin position="44"/>
        <end position="62"/>
    </location>
</feature>
<dbReference type="GO" id="GO:0000166">
    <property type="term" value="F:nucleotide binding"/>
    <property type="evidence" value="ECO:0007669"/>
    <property type="project" value="InterPro"/>
</dbReference>
<dbReference type="PROSITE" id="PS00785">
    <property type="entry name" value="5_NUCLEOTIDASE_1"/>
    <property type="match status" value="1"/>
</dbReference>
<evidence type="ECO:0000256" key="3">
    <source>
        <dbReference type="SAM" id="Phobius"/>
    </source>
</evidence>
<dbReference type="Pfam" id="PF19580">
    <property type="entry name" value="Exo_endo_phos_3"/>
    <property type="match status" value="1"/>
</dbReference>
<dbReference type="PANTHER" id="PTHR42834:SF1">
    <property type="entry name" value="ENDONUCLEASE_EXONUCLEASE_PHOSPHATASE FAMILY PROTEIN (AFU_ORTHOLOGUE AFUA_3G09210)"/>
    <property type="match status" value="1"/>
</dbReference>
<feature type="region of interest" description="Disordered" evidence="2">
    <location>
        <begin position="1686"/>
        <end position="1728"/>
    </location>
</feature>
<dbReference type="PROSITE" id="PS51272">
    <property type="entry name" value="SLH"/>
    <property type="match status" value="3"/>
</dbReference>
<dbReference type="Gene3D" id="3.60.10.10">
    <property type="entry name" value="Endonuclease/exonuclease/phosphatase"/>
    <property type="match status" value="1"/>
</dbReference>
<proteinExistence type="predicted"/>
<dbReference type="SUPFAM" id="SSF56219">
    <property type="entry name" value="DNase I-like"/>
    <property type="match status" value="1"/>
</dbReference>
<sequence>MKIHLCHPTFSVIINAISSILLKELTNLPSHHPASFLIRSKRSISLFTALALLATLLLPAGMATTVRAAAAGHVVISQIFGAGGNNGAPYNADFIELYNPTSETVSLTDWKLDYASSTGNYPASAPNGNILMLSGSIPPGGYFLTKQASGGSNGAALPTPDATGTLNLSGSSGKVRLSNASGAVIDRVGYGTAATAFEGSGPTATLSAVIAAIRKPSYAGGNDRGLDTDNNAADFMTDKAPAPRNSASPVDLPSVVTVQPVTGSPAPNAWPAGTAVTLSTATAGASVYYSTSADSTYRAFTSPILLTESVTYHTYAVKDGAEDSASRHLAYDVLAKQSVADARLAPVGRNVWTEGVVTAVSGKEAYVQDGTAAIVLYDYPDQLRAGDRVSVQGEMVHYNNLQELKPAAGLTLEILERDQPVPAVRAVTPEQLTAPAGEGLEAQLVQLDNVTIGAKSGTTWTAKQAGSDVSFAIYSSSAKLKENARFERVIGVVKQYASFYQLVPLDDSMLVDQLFTVLASPASGIVAPGTRVALSVPAGDLPIRYTLDGSEPTASSPLYEEPILVDRAMTIRAFATDGAQRTETLSFSYQLAGEVGIRDIQGKGHASPFVGQTIQGVKGVVTQLGYNLASATPSYKGFYIQTLQADSDPATSEGLFVYSTDASNKPAVGDVVEVSGKIDEYNEGLPANLTSTQLALASISVLESGHELPAPVVLGVQGRQIPTPTIDDDGMSVFDPENDAIDFYESLEGMRVQAPAPVITSPYWVSSGLYTIATRIDNGVRELVTPAGGLALGAYKDYNPQRVLILSQNPGIEVGTGDRFAGDVVGALGYHAGNYKLIPAPGSLPAIETSSFVQETTTLQPADDKLLVASYNIENFYPGVKAEKIEKLGDSIARNLKAPDIITVIEMQDRNGEGKGDVVEADATALIAAIAAKGGPTYTYVDIAPVYNEDGGAPDGNIRVGFLYNAERVQLADSVQGRKGGSTEATAYDAASDSLTLNPGRVDPANDAFKASRKPLAGQFVFQGRKVIVVANHFNSKGSDQGPFGAAQPPILTSEKTRWDIAAVVNGFVKTIVQANPEANVVVTGDLNDFQFTPTAKTLKGGELANLIDTLPAGEQYTYTYDGNSQVLDHILVSRNLLVGSKVDVVHLNADFPESRGRVSDHDPVLAQIDLTPAPKPDFRMTLLHTNDTHANLDTTSAPSSVARRVTAVKEQRATAVNPLLVDAGDVFSGTLYFNKYEGMADLAFMNLMQYDAMTFGNHEFDKNADVLARFVKGASFPFVSSNVDFSGEAALQALVRPAAGQAAAGEIYPTIVKTFGSEKVGLIGLTTPDTANIASPGAVTFADPAASAAGAVKQLQEQGIDKIVALSHLGYDEDVKLAQAVAGIDVIVGGHSHTKLDHPVVDRTHEAPTLIVQTGEKGQFLGRLDVAFDEAGVISEYDGKLISIEEKNGSAYVLANDAEAEALLKRDFKPGVDALGRDVVAQSTVALNGVRDDVRTKETNLGRLIADGMLSAARKAGADATLALQNGGGIRASIEAGPITLGQVLTVLPFNNDLVTVKLTGKEIREALENGVSKLPASDGRFPHVAGMRFYYDSLQPAGSRVVKIETLQPGGSYALMKEDATYELATNAFTARGGDFYDSFAKAYNEGRVVPLYLPDYEVMKTYLAEKGTIDVATAPAGRIIDLKGGPLPVDPTPTATPTPGPVGPTPTSTPQPTASATPAPTATPGAISLEPQLSMQGGLTVGSATVGAEQALASLQAAADGKLTISVGAAGSVDRTEVTLASGTIAALLGAPAFREASISGPHGSYVLTRALLDSLAKDAADAALTVAIGSGQAALERAKAAGLPAIGSADYELTLTAGGQTSEPNRFGSYVQRTLGAADAAAVTAVVRLGADASGKLTYVPVPFVVRDGRIVFFSRGNSSYVALGGGAAAFADMSGHWAASAVAELAGKRIVAGKSASAFAPGDAVTRAEFAVLLARTLGLSAGSAAPFRDIAAGAWHADGIAAAAEAGLIGGYGDGSFRPQQRISRQEMAVMTLRAVQLAGRQASAPQAEAVAFADAERIAAWAADAAAELSRYGLVQGDDKGRFQPLAGATRAESAVLLQRLLAQASFE</sequence>
<dbReference type="InterPro" id="IPR008334">
    <property type="entry name" value="5'-Nucleotdase_C"/>
</dbReference>
<keyword evidence="3" id="KW-0472">Membrane</keyword>
<keyword evidence="3" id="KW-1133">Transmembrane helix</keyword>
<dbReference type="Pfam" id="PF13290">
    <property type="entry name" value="CHB_HEX_C_1"/>
    <property type="match status" value="2"/>
</dbReference>
<dbReference type="GO" id="GO:0009166">
    <property type="term" value="P:nucleotide catabolic process"/>
    <property type="evidence" value="ECO:0007669"/>
    <property type="project" value="InterPro"/>
</dbReference>